<dbReference type="SUPFAM" id="SSF54862">
    <property type="entry name" value="4Fe-4S ferredoxins"/>
    <property type="match status" value="1"/>
</dbReference>
<keyword evidence="1 6" id="KW-0813">Transport</keyword>
<comment type="caution">
    <text evidence="7">The sequence shown here is derived from an EMBL/GenBank/DDBJ whole genome shotgun (WGS) entry which is preliminary data.</text>
</comment>
<dbReference type="PANTHER" id="PTHR36923:SF3">
    <property type="entry name" value="FERREDOXIN"/>
    <property type="match status" value="1"/>
</dbReference>
<keyword evidence="4 6" id="KW-0408">Iron</keyword>
<dbReference type="PANTHER" id="PTHR36923">
    <property type="entry name" value="FERREDOXIN"/>
    <property type="match status" value="1"/>
</dbReference>
<dbReference type="InterPro" id="IPR001080">
    <property type="entry name" value="3Fe4S_ferredoxin"/>
</dbReference>
<dbReference type="GO" id="GO:0051536">
    <property type="term" value="F:iron-sulfur cluster binding"/>
    <property type="evidence" value="ECO:0007669"/>
    <property type="project" value="UniProtKB-KW"/>
</dbReference>
<dbReference type="Gene3D" id="3.30.70.20">
    <property type="match status" value="1"/>
</dbReference>
<dbReference type="AlphaFoldDB" id="A0A1F6A8Y2"/>
<keyword evidence="3 6" id="KW-0249">Electron transport</keyword>
<proteinExistence type="predicted"/>
<evidence type="ECO:0000256" key="4">
    <source>
        <dbReference type="ARBA" id="ARBA00023004"/>
    </source>
</evidence>
<dbReference type="GO" id="GO:0009055">
    <property type="term" value="F:electron transfer activity"/>
    <property type="evidence" value="ECO:0007669"/>
    <property type="project" value="UniProtKB-UniRule"/>
</dbReference>
<keyword evidence="5 6" id="KW-0411">Iron-sulfur</keyword>
<dbReference type="EMBL" id="MFJN01000026">
    <property type="protein sequence ID" value="OGG21209.1"/>
    <property type="molecule type" value="Genomic_DNA"/>
</dbReference>
<comment type="function">
    <text evidence="6">Ferredoxins are iron-sulfur proteins that transfer electrons in a wide variety of metabolic reactions.</text>
</comment>
<evidence type="ECO:0000256" key="2">
    <source>
        <dbReference type="ARBA" id="ARBA00022723"/>
    </source>
</evidence>
<keyword evidence="2 6" id="KW-0479">Metal-binding</keyword>
<dbReference type="STRING" id="1798384.A3D03_04805"/>
<dbReference type="Proteomes" id="UP000177092">
    <property type="component" value="Unassembled WGS sequence"/>
</dbReference>
<organism evidence="7 8">
    <name type="scientific">Candidatus Gottesmanbacteria bacterium RIFCSPHIGHO2_02_FULL_40_13</name>
    <dbReference type="NCBI Taxonomy" id="1798384"/>
    <lineage>
        <taxon>Bacteria</taxon>
        <taxon>Candidatus Gottesmaniibacteriota</taxon>
    </lineage>
</organism>
<dbReference type="InterPro" id="IPR051269">
    <property type="entry name" value="Fe-S_cluster_ET"/>
</dbReference>
<evidence type="ECO:0000256" key="3">
    <source>
        <dbReference type="ARBA" id="ARBA00022982"/>
    </source>
</evidence>
<sequence>MDQNSVTNPSGPKKVGKLTITVDRNLCIGAASCVAVAPKTFVLDNEAKAIILNTAEEEIPETIFDSARSCPVLAIILHDENGKQVFP</sequence>
<evidence type="ECO:0000313" key="7">
    <source>
        <dbReference type="EMBL" id="OGG21209.1"/>
    </source>
</evidence>
<name>A0A1F6A8Y2_9BACT</name>
<accession>A0A1F6A8Y2</accession>
<evidence type="ECO:0000313" key="8">
    <source>
        <dbReference type="Proteomes" id="UP000177092"/>
    </source>
</evidence>
<dbReference type="PRINTS" id="PR00352">
    <property type="entry name" value="3FE4SFRDOXIN"/>
</dbReference>
<evidence type="ECO:0000256" key="5">
    <source>
        <dbReference type="ARBA" id="ARBA00023014"/>
    </source>
</evidence>
<dbReference type="Pfam" id="PF13459">
    <property type="entry name" value="Fer4_15"/>
    <property type="match status" value="1"/>
</dbReference>
<evidence type="ECO:0000256" key="1">
    <source>
        <dbReference type="ARBA" id="ARBA00022448"/>
    </source>
</evidence>
<reference evidence="7 8" key="1">
    <citation type="journal article" date="2016" name="Nat. Commun.">
        <title>Thousands of microbial genomes shed light on interconnected biogeochemical processes in an aquifer system.</title>
        <authorList>
            <person name="Anantharaman K."/>
            <person name="Brown C.T."/>
            <person name="Hug L.A."/>
            <person name="Sharon I."/>
            <person name="Castelle C.J."/>
            <person name="Probst A.J."/>
            <person name="Thomas B.C."/>
            <person name="Singh A."/>
            <person name="Wilkins M.J."/>
            <person name="Karaoz U."/>
            <person name="Brodie E.L."/>
            <person name="Williams K.H."/>
            <person name="Hubbard S.S."/>
            <person name="Banfield J.F."/>
        </authorList>
    </citation>
    <scope>NUCLEOTIDE SEQUENCE [LARGE SCALE GENOMIC DNA]</scope>
</reference>
<gene>
    <name evidence="7" type="ORF">A3D03_04805</name>
</gene>
<dbReference type="GO" id="GO:0005506">
    <property type="term" value="F:iron ion binding"/>
    <property type="evidence" value="ECO:0007669"/>
    <property type="project" value="UniProtKB-UniRule"/>
</dbReference>
<protein>
    <recommendedName>
        <fullName evidence="6">Ferredoxin</fullName>
    </recommendedName>
</protein>
<evidence type="ECO:0000256" key="6">
    <source>
        <dbReference type="RuleBase" id="RU368020"/>
    </source>
</evidence>